<protein>
    <submittedName>
        <fullName evidence="6">ORF_5; potential multiple membrane spanning domains</fullName>
    </submittedName>
</protein>
<evidence type="ECO:0000256" key="1">
    <source>
        <dbReference type="ARBA" id="ARBA00004651"/>
    </source>
</evidence>
<dbReference type="InterPro" id="IPR002797">
    <property type="entry name" value="Polysacc_synth"/>
</dbReference>
<evidence type="ECO:0000256" key="2">
    <source>
        <dbReference type="ARBA" id="ARBA00022475"/>
    </source>
</evidence>
<dbReference type="GO" id="GO:0005886">
    <property type="term" value="C:plasma membrane"/>
    <property type="evidence" value="ECO:0007669"/>
    <property type="project" value="UniProtKB-SubCell"/>
</dbReference>
<accession>Q8KN58</accession>
<evidence type="ECO:0000256" key="3">
    <source>
        <dbReference type="ARBA" id="ARBA00022692"/>
    </source>
</evidence>
<keyword evidence="4" id="KW-1133">Transmembrane helix</keyword>
<dbReference type="RefSeq" id="WP_023085426.1">
    <property type="nucleotide sequence ID" value="NZ_CAADLR010000112.1"/>
</dbReference>
<evidence type="ECO:0000256" key="4">
    <source>
        <dbReference type="ARBA" id="ARBA00022989"/>
    </source>
</evidence>
<dbReference type="Pfam" id="PF01943">
    <property type="entry name" value="Polysacc_synt"/>
    <property type="match status" value="1"/>
</dbReference>
<dbReference type="AlphaFoldDB" id="Q8KN58"/>
<evidence type="ECO:0000256" key="5">
    <source>
        <dbReference type="ARBA" id="ARBA00023136"/>
    </source>
</evidence>
<organism evidence="6">
    <name type="scientific">Pseudomonas aeruginosa</name>
    <dbReference type="NCBI Taxonomy" id="287"/>
    <lineage>
        <taxon>Bacteria</taxon>
        <taxon>Pseudomonadati</taxon>
        <taxon>Pseudomonadota</taxon>
        <taxon>Gammaproteobacteria</taxon>
        <taxon>Pseudomonadales</taxon>
        <taxon>Pseudomonadaceae</taxon>
        <taxon>Pseudomonas</taxon>
    </lineage>
</organism>
<dbReference type="EMBL" id="AF498420">
    <property type="protein sequence ID" value="AAM27871.1"/>
    <property type="molecule type" value="Genomic_DNA"/>
</dbReference>
<keyword evidence="2" id="KW-1003">Cell membrane</keyword>
<dbReference type="PANTHER" id="PTHR30250">
    <property type="entry name" value="PST FAMILY PREDICTED COLANIC ACID TRANSPORTER"/>
    <property type="match status" value="1"/>
</dbReference>
<dbReference type="InterPro" id="IPR050833">
    <property type="entry name" value="Poly_Biosynth_Transport"/>
</dbReference>
<keyword evidence="5" id="KW-0472">Membrane</keyword>
<keyword evidence="3" id="KW-0812">Transmembrane</keyword>
<dbReference type="PANTHER" id="PTHR30250:SF11">
    <property type="entry name" value="O-ANTIGEN TRANSPORTER-RELATED"/>
    <property type="match status" value="1"/>
</dbReference>
<name>Q8KN58_PSEAI</name>
<evidence type="ECO:0000313" key="6">
    <source>
        <dbReference type="EMBL" id="AAM27871.1"/>
    </source>
</evidence>
<sequence>MILARLSRLLNVGLRAVTLISKFALLFFLARYLTPTELGLYGLLVAVVAYALYFVGFDFYAYSTREMLKSPEAKRGRMLRDQLVLTAILYLIFIPCLLSIFIFNLLPWSFVWWFLALLVLEHWNQEVMRLLIALSAPTLAGWTLFFRSAAWALIVVFVMAFDPSLRNLHFVLLGWVMGDALALVISLRSLRRMIPLDWHMPVDWLWIWKGIRVALPLLISTLAVRGLLTLDRYWVQQISGLEVLGAYVLFMGMAAALLAFLDAGVFTFIYPGMISRFQCGEADSFKTLGRRLGLQTIVVCLVFSGFALFLVGPVIAWLGKDFYELQLRMFPWVLAAIVLYALSMIAHYALYAQGHDRPIIFSHILGFLAFFPVVFWGGEILQILTVPVGLCVAFSLILMWKLMAYWRLTPRQYRFF</sequence>
<proteinExistence type="predicted"/>
<reference evidence="6" key="1">
    <citation type="journal article" date="2002" name="J. Bacteriol.">
        <title>Genetic variation at the O-antigen biosynthetic locus in Pseudomonas aeruginosa.</title>
        <authorList>
            <person name="Raymond C.K."/>
            <person name="Sims E.H."/>
            <person name="Kas A."/>
            <person name="Spencer D.H."/>
            <person name="Kutyavin T.V."/>
            <person name="Ivey R.G."/>
            <person name="Zhou Y."/>
            <person name="Kaul R."/>
            <person name="Clendenning J.B."/>
            <person name="Olson M.V."/>
        </authorList>
    </citation>
    <scope>NUCLEOTIDE SEQUENCE</scope>
</reference>
<comment type="subcellular location">
    <subcellularLocation>
        <location evidence="1">Cell membrane</location>
        <topology evidence="1">Multi-pass membrane protein</topology>
    </subcellularLocation>
</comment>